<dbReference type="PROSITE" id="PS00039">
    <property type="entry name" value="DEAD_ATP_HELICASE"/>
    <property type="match status" value="1"/>
</dbReference>
<sequence length="1636" mass="178546">MLIKGCREVADDGFLEAPIYNNTQIEGAWLFLFEVRRRHLTKRKQLQECIRTLGASYNWSMALFGSRKVQDALRALPGCLGALSILSPNFVHSQFQRGKPDLFQGDARTEILEDAGALDLLSQLQPRCIPGEPDPDETPPAQPAGQAGWPAPGWPQAAQAWPPQPNLGEPGPSDWARPSAPSASSAQGSGKNNPFKKPGPSGADWATLPVEARVADAPYPAPTSGFPDAGAFPAFPGPAQPAAPRPTSASNPFRKDKDGWPAVSGSDLDAFQSVRPMAKEPAARPPFQEDSGRWQADAPVPLAPQDLMAGAKFAKESGVSAQDMMAGAQMAQKSGVTPQHALDGARMAHQAGVRPQHVVQGAQMAHQAGLRPHHVVDGAKFAHQAGVTPDKVLAMGKAFSEAWHMAKERQILPDAAKTADVDAAEEGRDIIGLAETGSGKTGAFALPIVQAVRLLDDPQRFYAVCLAPTRELCVRISVQIGEQFEAIGSTIKLQTATVVGGLAMVDQAMALAKRPHVVIATPGRLVDHLENTKGFHLKTIKYLVMDEADRLLSMDFDEALDKILEVVVMAISAPIRYRTLIVPRRALASVWEVPALLKQFSVEAPPPPGRSFQALGPVGLQSLELSREVLEDLFEDVLCGGHSADVQHLHDLGFVSCVDHPSCPGHQYLEGYFHTLPSDKPVRSLNPRCGGDMLKPAASLRLRAFAEGVRRANAESLERMAADCPHGSLLRRLLQHGYAFADLAVQIHWGDAVGSEEVAWHVDAPNSALHMAVSIHGCRTLKMKLRQPFELEPKMQEELQRPGDVYVGNPAAFEHGLEYPAATWETRTVALQLRLLFCEADMRDPEVHQGLAALARGIAELPLRLPNLQELRCSTAWAKMAKKLFRSSPVVHMVKLRSGENLPWGFIWLASTGGGLSRAFAAVDDAHRKKLFIRRVPDGFDDAITFSMGNLEEELAQRAAAALDAKVIEQLSTGDFGGLVCLENFLGPRLSDQLHLEAKSLRRILQPSTYWNKWQVGREDSYRLIDRGNCELHGFRGMATGIDLLVALCSRLAEICPIDGRRVGPTPHAQLACFAEGSAGYAAHTDGSSMAELDVDMPMDQKQMIASRRFTAILYLNEREWQESYAGAFRAYRSKDMGGGESGFVDAAALAEMSYHHQPLSDLHGAASSKVLPHGGSLVIFRCRDLAHQVLASQHDRYALTMWFTAPVNLTDARPSATGLTTRAAGNSVAEVAKDGQIFVSIAAYADPELPATMQSLIAAASRPELIRFGIVWQGPGTGLEAQDVEELGKLWNLESYQGEQVVEQLQLPDDNSLPVWEMMDGRIRALRMAPEDARGPCWARYLAQLLWSGEELYLQLDSHMRFVPGWDDKARQELAACSAHSEKPVLCTYGPGYSLGTPYSEIPRGDVPASMNCANTFDSDGILLIEARGLKAPLPEPTKHYFWGAQFSFSSSEILCEVPYDPQMQMLFFGEEILTAVRLYTHGWDVYAPKENLFFHLWERDYRRVYWKDNRALFASLLKASQCRLHGLLEGSAQGDGKAWPLPGGRRATATADAFGLGSVRPLEAYEAAAGVDFKNKNLQGRALRGGGDALSEVHFQEPTIQASESVELSGVAEELGFLSGRCEWRPVVRGAPGW</sequence>
<evidence type="ECO:0000256" key="1">
    <source>
        <dbReference type="SAM" id="MobiDB-lite"/>
    </source>
</evidence>
<evidence type="ECO:0000259" key="3">
    <source>
        <dbReference type="PROSITE" id="PS51471"/>
    </source>
</evidence>
<accession>A0A812MNQ2</accession>
<dbReference type="Pfam" id="PF13640">
    <property type="entry name" value="2OG-FeII_Oxy_3"/>
    <property type="match status" value="1"/>
</dbReference>
<dbReference type="PANTHER" id="PTHR34496:SF9">
    <property type="entry name" value="[SKP1-PROTEIN]-HYDROXYPROLINE N-ACETYLGLUCOSAMINYLTRANSFERASE"/>
    <property type="match status" value="1"/>
</dbReference>
<dbReference type="Pfam" id="PF00270">
    <property type="entry name" value="DEAD"/>
    <property type="match status" value="1"/>
</dbReference>
<feature type="domain" description="Fe2OG dioxygenase" evidence="3">
    <location>
        <begin position="1065"/>
        <end position="1206"/>
    </location>
</feature>
<dbReference type="InterPro" id="IPR029044">
    <property type="entry name" value="Nucleotide-diphossugar_trans"/>
</dbReference>
<dbReference type="InterPro" id="IPR044862">
    <property type="entry name" value="Pro_4_hyd_alph_FE2OG_OXY"/>
</dbReference>
<dbReference type="InterPro" id="IPR027417">
    <property type="entry name" value="P-loop_NTPase"/>
</dbReference>
<dbReference type="Gene3D" id="3.40.50.300">
    <property type="entry name" value="P-loop containing nucleotide triphosphate hydrolases"/>
    <property type="match status" value="1"/>
</dbReference>
<dbReference type="PROSITE" id="PS51192">
    <property type="entry name" value="HELICASE_ATP_BIND_1"/>
    <property type="match status" value="1"/>
</dbReference>
<dbReference type="InterPro" id="IPR005123">
    <property type="entry name" value="Oxoglu/Fe-dep_dioxygenase_dom"/>
</dbReference>
<reference evidence="4" key="1">
    <citation type="submission" date="2021-02" db="EMBL/GenBank/DDBJ databases">
        <authorList>
            <person name="Dougan E. K."/>
            <person name="Rhodes N."/>
            <person name="Thang M."/>
            <person name="Chan C."/>
        </authorList>
    </citation>
    <scope>NUCLEOTIDE SEQUENCE</scope>
</reference>
<comment type="caution">
    <text evidence="4">The sequence shown here is derived from an EMBL/GenBank/DDBJ whole genome shotgun (WGS) entry which is preliminary data.</text>
</comment>
<feature type="compositionally biased region" description="Low complexity" evidence="1">
    <location>
        <begin position="225"/>
        <end position="234"/>
    </location>
</feature>
<gene>
    <name evidence="4" type="primary">DDX47</name>
    <name evidence="4" type="ORF">SPIL2461_LOCUS5586</name>
</gene>
<dbReference type="Pfam" id="PF11397">
    <property type="entry name" value="GlcNAc"/>
    <property type="match status" value="1"/>
</dbReference>
<dbReference type="PANTHER" id="PTHR34496">
    <property type="entry name" value="GLCNAC TRANSFERASE-RELATED"/>
    <property type="match status" value="1"/>
</dbReference>
<organism evidence="4 5">
    <name type="scientific">Symbiodinium pilosum</name>
    <name type="common">Dinoflagellate</name>
    <dbReference type="NCBI Taxonomy" id="2952"/>
    <lineage>
        <taxon>Eukaryota</taxon>
        <taxon>Sar</taxon>
        <taxon>Alveolata</taxon>
        <taxon>Dinophyceae</taxon>
        <taxon>Suessiales</taxon>
        <taxon>Symbiodiniaceae</taxon>
        <taxon>Symbiodinium</taxon>
    </lineage>
</organism>
<dbReference type="InterPro" id="IPR021067">
    <property type="entry name" value="Glycosyltransferase"/>
</dbReference>
<dbReference type="GO" id="GO:0005524">
    <property type="term" value="F:ATP binding"/>
    <property type="evidence" value="ECO:0007669"/>
    <property type="project" value="InterPro"/>
</dbReference>
<dbReference type="GO" id="GO:0003676">
    <property type="term" value="F:nucleic acid binding"/>
    <property type="evidence" value="ECO:0007669"/>
    <property type="project" value="InterPro"/>
</dbReference>
<dbReference type="SMART" id="SM00487">
    <property type="entry name" value="DEXDc"/>
    <property type="match status" value="1"/>
</dbReference>
<feature type="domain" description="Helicase ATP-binding" evidence="2">
    <location>
        <begin position="421"/>
        <end position="593"/>
    </location>
</feature>
<dbReference type="InterPro" id="IPR000629">
    <property type="entry name" value="RNA-helicase_DEAD-box_CS"/>
</dbReference>
<evidence type="ECO:0000313" key="4">
    <source>
        <dbReference type="EMBL" id="CAE7263084.1"/>
    </source>
</evidence>
<feature type="region of interest" description="Disordered" evidence="1">
    <location>
        <begin position="126"/>
        <end position="204"/>
    </location>
</feature>
<evidence type="ECO:0000313" key="5">
    <source>
        <dbReference type="Proteomes" id="UP000649617"/>
    </source>
</evidence>
<dbReference type="Gene3D" id="2.60.120.620">
    <property type="entry name" value="q2cbj1_9rhob like domain"/>
    <property type="match status" value="1"/>
</dbReference>
<protein>
    <submittedName>
        <fullName evidence="4">DDX47 protein</fullName>
    </submittedName>
</protein>
<feature type="compositionally biased region" description="Pro residues" evidence="1">
    <location>
        <begin position="235"/>
        <end position="244"/>
    </location>
</feature>
<dbReference type="SUPFAM" id="SSF53448">
    <property type="entry name" value="Nucleotide-diphospho-sugar transferases"/>
    <property type="match status" value="1"/>
</dbReference>
<proteinExistence type="predicted"/>
<dbReference type="SUPFAM" id="SSF52540">
    <property type="entry name" value="P-loop containing nucleoside triphosphate hydrolases"/>
    <property type="match status" value="1"/>
</dbReference>
<dbReference type="Proteomes" id="UP000649617">
    <property type="component" value="Unassembled WGS sequence"/>
</dbReference>
<feature type="region of interest" description="Disordered" evidence="1">
    <location>
        <begin position="219"/>
        <end position="298"/>
    </location>
</feature>
<dbReference type="InterPro" id="IPR014001">
    <property type="entry name" value="Helicase_ATP-bd"/>
</dbReference>
<name>A0A812MNQ2_SYMPI</name>
<keyword evidence="5" id="KW-1185">Reference proteome</keyword>
<feature type="compositionally biased region" description="Low complexity" evidence="1">
    <location>
        <begin position="143"/>
        <end position="161"/>
    </location>
</feature>
<dbReference type="InterPro" id="IPR011545">
    <property type="entry name" value="DEAD/DEAH_box_helicase_dom"/>
</dbReference>
<feature type="compositionally biased region" description="Low complexity" evidence="1">
    <location>
        <begin position="176"/>
        <end position="186"/>
    </location>
</feature>
<dbReference type="EMBL" id="CAJNIZ010007980">
    <property type="protein sequence ID" value="CAE7263084.1"/>
    <property type="molecule type" value="Genomic_DNA"/>
</dbReference>
<dbReference type="OrthoDB" id="437566at2759"/>
<dbReference type="PROSITE" id="PS51471">
    <property type="entry name" value="FE2OG_OXY"/>
    <property type="match status" value="1"/>
</dbReference>
<evidence type="ECO:0000259" key="2">
    <source>
        <dbReference type="PROSITE" id="PS51192"/>
    </source>
</evidence>